<keyword evidence="13 19" id="KW-0411">Iron-sulfur</keyword>
<evidence type="ECO:0000256" key="12">
    <source>
        <dbReference type="ARBA" id="ARBA00023004"/>
    </source>
</evidence>
<evidence type="ECO:0000256" key="8">
    <source>
        <dbReference type="ARBA" id="ARBA00022763"/>
    </source>
</evidence>
<dbReference type="Proteomes" id="UP000038045">
    <property type="component" value="Unplaced"/>
</dbReference>
<evidence type="ECO:0000259" key="22">
    <source>
        <dbReference type="Pfam" id="PF13086"/>
    </source>
</evidence>
<evidence type="ECO:0000256" key="6">
    <source>
        <dbReference type="ARBA" id="ARBA00022723"/>
    </source>
</evidence>
<evidence type="ECO:0000256" key="9">
    <source>
        <dbReference type="ARBA" id="ARBA00022801"/>
    </source>
</evidence>
<dbReference type="STRING" id="131310.A0A0N4ZNV0"/>
<evidence type="ECO:0000256" key="14">
    <source>
        <dbReference type="ARBA" id="ARBA00023125"/>
    </source>
</evidence>
<evidence type="ECO:0000259" key="23">
    <source>
        <dbReference type="Pfam" id="PF13087"/>
    </source>
</evidence>
<dbReference type="GO" id="GO:0006281">
    <property type="term" value="P:DNA repair"/>
    <property type="evidence" value="ECO:0007669"/>
    <property type="project" value="UniProtKB-KW"/>
</dbReference>
<dbReference type="InterPro" id="IPR014808">
    <property type="entry name" value="DNA_replication_fac_Dna2_N"/>
</dbReference>
<evidence type="ECO:0000259" key="21">
    <source>
        <dbReference type="Pfam" id="PF08696"/>
    </source>
</evidence>
<keyword evidence="14 19" id="KW-0238">DNA-binding</keyword>
<keyword evidence="17 19" id="KW-0511">Multifunctional enzyme</keyword>
<dbReference type="CDD" id="cd18808">
    <property type="entry name" value="SF1_C_Upf1"/>
    <property type="match status" value="1"/>
</dbReference>
<keyword evidence="5 19" id="KW-0540">Nuclease</keyword>
<evidence type="ECO:0000256" key="17">
    <source>
        <dbReference type="ARBA" id="ARBA00023268"/>
    </source>
</evidence>
<dbReference type="EC" id="3.6.4.12" evidence="19"/>
<keyword evidence="11 19" id="KW-0067">ATP-binding</keyword>
<name>A0A0N4ZNV0_PARTI</name>
<comment type="function">
    <text evidence="19">Key enzyme involved in DNA replication and DNA repair. Involved in Okazaki fragments processing by cleaving long flaps that escape FEN1: flaps that are longer than 27 nucleotides are coated by replication protein A complex (RPA), leading to recruit DNA2 which cleaves the flap until it is too short to bind RPA and becomes a substrate for FEN1. Also involved in 5'-end resection of DNA during double-strand break (DSB) repair by mediating the cleavage of 5'-ssDNA.</text>
</comment>
<accession>A0A0N4ZNV0</accession>
<evidence type="ECO:0000256" key="16">
    <source>
        <dbReference type="ARBA" id="ARBA00023242"/>
    </source>
</evidence>
<reference evidence="25" key="1">
    <citation type="submission" date="2017-02" db="UniProtKB">
        <authorList>
            <consortium name="WormBaseParasite"/>
        </authorList>
    </citation>
    <scope>IDENTIFICATION</scope>
</reference>
<keyword evidence="24" id="KW-1185">Reference proteome</keyword>
<feature type="domain" description="DNA2/NAM7 helicase helicase" evidence="22">
    <location>
        <begin position="702"/>
        <end position="796"/>
    </location>
</feature>
<dbReference type="EC" id="3.1.-.-" evidence="19"/>
<dbReference type="Pfam" id="PF13087">
    <property type="entry name" value="AAA_12"/>
    <property type="match status" value="1"/>
</dbReference>
<dbReference type="GO" id="GO:0003677">
    <property type="term" value="F:DNA binding"/>
    <property type="evidence" value="ECO:0007669"/>
    <property type="project" value="UniProtKB-UniRule"/>
</dbReference>
<protein>
    <recommendedName>
        <fullName evidence="19">DNA replication ATP-dependent helicase/nuclease</fullName>
        <ecNumber evidence="19">3.1.-.-</ecNumber>
        <ecNumber evidence="19">3.6.4.12</ecNumber>
    </recommendedName>
</protein>
<dbReference type="GO" id="GO:0017108">
    <property type="term" value="F:5'-flap endonuclease activity"/>
    <property type="evidence" value="ECO:0007669"/>
    <property type="project" value="UniProtKB-UniRule"/>
</dbReference>
<evidence type="ECO:0000256" key="3">
    <source>
        <dbReference type="ARBA" id="ARBA00022485"/>
    </source>
</evidence>
<evidence type="ECO:0000256" key="5">
    <source>
        <dbReference type="ARBA" id="ARBA00022722"/>
    </source>
</evidence>
<dbReference type="GO" id="GO:0071932">
    <property type="term" value="P:replication fork reversal"/>
    <property type="evidence" value="ECO:0007669"/>
    <property type="project" value="TreeGrafter"/>
</dbReference>
<evidence type="ECO:0000313" key="24">
    <source>
        <dbReference type="Proteomes" id="UP000038045"/>
    </source>
</evidence>
<dbReference type="InterPro" id="IPR011604">
    <property type="entry name" value="PDDEXK-like_dom_sf"/>
</dbReference>
<evidence type="ECO:0000256" key="1">
    <source>
        <dbReference type="ARBA" id="ARBA00001966"/>
    </source>
</evidence>
<feature type="domain" description="DNA2/NAM7 helicase-like C-terminal" evidence="23">
    <location>
        <begin position="806"/>
        <end position="1033"/>
    </location>
</feature>
<dbReference type="InterPro" id="IPR041679">
    <property type="entry name" value="DNA2/NAM7-like_C"/>
</dbReference>
<evidence type="ECO:0000256" key="15">
    <source>
        <dbReference type="ARBA" id="ARBA00023204"/>
    </source>
</evidence>
<dbReference type="PANTHER" id="PTHR10887">
    <property type="entry name" value="DNA2/NAM7 HELICASE FAMILY"/>
    <property type="match status" value="1"/>
</dbReference>
<comment type="similarity">
    <text evidence="2 19">Belongs to the DNA2/NAM7 helicase family.</text>
</comment>
<dbReference type="InterPro" id="IPR047187">
    <property type="entry name" value="SF1_C_Upf1"/>
</dbReference>
<organism evidence="24 25">
    <name type="scientific">Parastrongyloides trichosuri</name>
    <name type="common">Possum-specific nematode worm</name>
    <dbReference type="NCBI Taxonomy" id="131310"/>
    <lineage>
        <taxon>Eukaryota</taxon>
        <taxon>Metazoa</taxon>
        <taxon>Ecdysozoa</taxon>
        <taxon>Nematoda</taxon>
        <taxon>Chromadorea</taxon>
        <taxon>Rhabditida</taxon>
        <taxon>Tylenchina</taxon>
        <taxon>Panagrolaimomorpha</taxon>
        <taxon>Strongyloidoidea</taxon>
        <taxon>Strongyloididae</taxon>
        <taxon>Parastrongyloides</taxon>
    </lineage>
</organism>
<keyword evidence="8 19" id="KW-0227">DNA damage</keyword>
<dbReference type="Gene3D" id="3.90.320.10">
    <property type="match status" value="1"/>
</dbReference>
<comment type="cofactor">
    <cofactor evidence="1">
        <name>[4Fe-4S] cluster</name>
        <dbReference type="ChEBI" id="CHEBI:49883"/>
    </cofactor>
</comment>
<dbReference type="InterPro" id="IPR027417">
    <property type="entry name" value="P-loop_NTPase"/>
</dbReference>
<dbReference type="AlphaFoldDB" id="A0A0N4ZNV0"/>
<dbReference type="WBParaSite" id="PTRK_0001021300.1">
    <property type="protein sequence ID" value="PTRK_0001021300.1"/>
    <property type="gene ID" value="PTRK_0001021300"/>
</dbReference>
<keyword evidence="16 19" id="KW-0539">Nucleus</keyword>
<dbReference type="GO" id="GO:0051539">
    <property type="term" value="F:4 iron, 4 sulfur cluster binding"/>
    <property type="evidence" value="ECO:0007669"/>
    <property type="project" value="UniProtKB-UniRule"/>
</dbReference>
<dbReference type="InterPro" id="IPR041677">
    <property type="entry name" value="DNA2/NAM7_AAA_11"/>
</dbReference>
<dbReference type="Gene3D" id="3.40.50.300">
    <property type="entry name" value="P-loop containing nucleotide triphosphate hydrolases"/>
    <property type="match status" value="2"/>
</dbReference>
<evidence type="ECO:0000256" key="11">
    <source>
        <dbReference type="ARBA" id="ARBA00022840"/>
    </source>
</evidence>
<dbReference type="GO" id="GO:0005694">
    <property type="term" value="C:chromosome"/>
    <property type="evidence" value="ECO:0007669"/>
    <property type="project" value="UniProtKB-SubCell"/>
</dbReference>
<keyword evidence="15 19" id="KW-0234">DNA repair</keyword>
<evidence type="ECO:0000256" key="7">
    <source>
        <dbReference type="ARBA" id="ARBA00022741"/>
    </source>
</evidence>
<dbReference type="InterPro" id="IPR045055">
    <property type="entry name" value="DNA2/NAM7-like"/>
</dbReference>
<feature type="domain" description="DNA replication factor Dna2 N-terminal" evidence="21">
    <location>
        <begin position="91"/>
        <end position="293"/>
    </location>
</feature>
<dbReference type="PANTHER" id="PTHR10887:SF433">
    <property type="entry name" value="DNA REPLICATION ATP-DEPENDENT HELICASE_NUCLEASE DNA2"/>
    <property type="match status" value="1"/>
</dbReference>
<evidence type="ECO:0000256" key="10">
    <source>
        <dbReference type="ARBA" id="ARBA00022806"/>
    </source>
</evidence>
<keyword evidence="12 19" id="KW-0408">Iron</keyword>
<evidence type="ECO:0000256" key="20">
    <source>
        <dbReference type="SAM" id="MobiDB-lite"/>
    </source>
</evidence>
<dbReference type="GO" id="GO:0005634">
    <property type="term" value="C:nucleus"/>
    <property type="evidence" value="ECO:0007669"/>
    <property type="project" value="UniProtKB-SubCell"/>
</dbReference>
<evidence type="ECO:0000256" key="18">
    <source>
        <dbReference type="ARBA" id="ARBA00047995"/>
    </source>
</evidence>
<evidence type="ECO:0000313" key="25">
    <source>
        <dbReference type="WBParaSite" id="PTRK_0001021300.1"/>
    </source>
</evidence>
<keyword evidence="3 19" id="KW-0004">4Fe-4S</keyword>
<keyword evidence="19" id="KW-0158">Chromosome</keyword>
<keyword evidence="4 19" id="KW-0235">DNA replication</keyword>
<keyword evidence="7 19" id="KW-0547">Nucleotide-binding</keyword>
<keyword evidence="10 19" id="KW-0347">Helicase</keyword>
<dbReference type="GO" id="GO:0033567">
    <property type="term" value="P:DNA replication, Okazaki fragment processing"/>
    <property type="evidence" value="ECO:0007669"/>
    <property type="project" value="UniProtKB-UniRule"/>
</dbReference>
<dbReference type="Pfam" id="PF13086">
    <property type="entry name" value="AAA_11"/>
    <property type="match status" value="1"/>
</dbReference>
<feature type="compositionally biased region" description="Polar residues" evidence="20">
    <location>
        <begin position="10"/>
        <end position="21"/>
    </location>
</feature>
<keyword evidence="6 19" id="KW-0479">Metal-binding</keyword>
<keyword evidence="9 19" id="KW-0378">Hydrolase</keyword>
<evidence type="ECO:0000256" key="19">
    <source>
        <dbReference type="RuleBase" id="RU367041"/>
    </source>
</evidence>
<dbReference type="GO" id="GO:0046872">
    <property type="term" value="F:metal ion binding"/>
    <property type="evidence" value="ECO:0007669"/>
    <property type="project" value="UniProtKB-UniRule"/>
</dbReference>
<dbReference type="GO" id="GO:0005524">
    <property type="term" value="F:ATP binding"/>
    <property type="evidence" value="ECO:0007669"/>
    <property type="project" value="UniProtKB-UniRule"/>
</dbReference>
<proteinExistence type="inferred from homology"/>
<sequence length="1064" mass="121553">MKRCFEGFSKGTQSDSGYSSVESLPKLEPLYRIPKIEKDIKRMKTDDKNEKENINNQVIVDQESFTMSVINVGTIKDGMKIVQGLILENGKDERKIILQLRDDWKDTLLEEGQEVFVLKSTEINDNTFIVENKKGFIIVEPYQLIAPTTVASFHSCERKSVLKERCSTSTEVTLPLLIGNSVHELFQFAINNINAKTTTNDKYLLAIFRSRVIPKFITEMAVLNLKPENLVDEVKVHVLNMQNWLRKFMPKPYGEHNVYNRDENLFIDSVVDIEENIWLPEIGLKGKIDVTLKLKDKFGKYKYGALELKTGKSISSQDHITQASLYSVMLSVLDDQEIVPSQLLYLKDEKKLFVKPNDYIVGSMLRMRNEIVGFLKICEDPILPGIQSEPNICSYCSHNTFCALELVLEKRKNKEINQKDTEKFLEEKVAHLLPEDIEYFANWRRMLFLEWTEACKLNSPGVLFKTTPQYRFENDTCLPSLLLIKKEAGKESTCNLILTFSIDSLDPDFKKKWLVGEFIYISSDDRVNICSGFIKSNESSLIIETMTPMSRYLKVEERYHLDMMESSRFFQQNMMSVVKLMENEDKCKHLRNIIINGEYPLCGHISPTQLLVINNFIKNLSEPQRDAVIHSIKETGFSLIKGMPGAGKTTVIAALVRCLIRLGKTVLIACYTNSAVDNCLEKIGKYVRDELILRVGSDSRAQEWSMKYCLSEKIKNIRTNDGKVDMIRKILTTTKLVAGTCVAMQSSMILDIHSQFDVCIIDEASLCLECNVILPLLKSKSFVLVGDDKQLKPLVKCEAASEMGMNISLFEKLFNKGKGISIINTQFRMNKVICRVPSKLFYEGKMKCANSKVENAVIECKNFDSSLLTKKDIYLPENVCQKVLSKNIEDSLIFLDVMGIEEKLESSKIKETIIRKTTNLLEAKHVMSCLRLLIEHGVDPSDIGVITPFRDQMNMMRSVLHELSYKNLNGPLYNNVEISTVDQFQGRDKNVMIFSTVFNFTEEAQNCELLNNPRRINVALTRAKHKLIIIGCSESLKKLEIPCKVVNLIANNIVRLRHNTINVL</sequence>
<dbReference type="Pfam" id="PF08696">
    <property type="entry name" value="Dna2"/>
    <property type="match status" value="1"/>
</dbReference>
<dbReference type="GO" id="GO:0017116">
    <property type="term" value="F:single-stranded DNA helicase activity"/>
    <property type="evidence" value="ECO:0007669"/>
    <property type="project" value="UniProtKB-UniRule"/>
</dbReference>
<evidence type="ECO:0000256" key="2">
    <source>
        <dbReference type="ARBA" id="ARBA00007913"/>
    </source>
</evidence>
<dbReference type="SUPFAM" id="SSF52540">
    <property type="entry name" value="P-loop containing nucleoside triphosphate hydrolases"/>
    <property type="match status" value="1"/>
</dbReference>
<evidence type="ECO:0000256" key="4">
    <source>
        <dbReference type="ARBA" id="ARBA00022705"/>
    </source>
</evidence>
<dbReference type="GO" id="GO:0005737">
    <property type="term" value="C:cytoplasm"/>
    <property type="evidence" value="ECO:0007669"/>
    <property type="project" value="TreeGrafter"/>
</dbReference>
<comment type="catalytic activity">
    <reaction evidence="18 19">
        <text>ATP + H2O = ADP + phosphate + H(+)</text>
        <dbReference type="Rhea" id="RHEA:13065"/>
        <dbReference type="ChEBI" id="CHEBI:15377"/>
        <dbReference type="ChEBI" id="CHEBI:15378"/>
        <dbReference type="ChEBI" id="CHEBI:30616"/>
        <dbReference type="ChEBI" id="CHEBI:43474"/>
        <dbReference type="ChEBI" id="CHEBI:456216"/>
        <dbReference type="EC" id="3.6.4.12"/>
    </reaction>
</comment>
<comment type="subcellular location">
    <subcellularLocation>
        <location evidence="19">Nucleus</location>
    </subcellularLocation>
    <subcellularLocation>
        <location evidence="19">Chromosome</location>
    </subcellularLocation>
</comment>
<evidence type="ECO:0000256" key="13">
    <source>
        <dbReference type="ARBA" id="ARBA00023014"/>
    </source>
</evidence>
<feature type="region of interest" description="Disordered" evidence="20">
    <location>
        <begin position="1"/>
        <end position="21"/>
    </location>
</feature>